<dbReference type="Pfam" id="PF03489">
    <property type="entry name" value="SapB_2"/>
    <property type="match status" value="1"/>
</dbReference>
<dbReference type="AlphaFoldDB" id="A0A914WLT2"/>
<feature type="domain" description="Saposin B-type" evidence="3">
    <location>
        <begin position="64"/>
        <end position="139"/>
    </location>
</feature>
<name>A0A914WLT2_9BILA</name>
<accession>A0A914WLT2</accession>
<proteinExistence type="predicted"/>
<evidence type="ECO:0000256" key="1">
    <source>
        <dbReference type="ARBA" id="ARBA00023157"/>
    </source>
</evidence>
<dbReference type="InterPro" id="IPR011001">
    <property type="entry name" value="Saposin-like"/>
</dbReference>
<keyword evidence="1" id="KW-1015">Disulfide bond</keyword>
<evidence type="ECO:0000313" key="4">
    <source>
        <dbReference type="Proteomes" id="UP000887566"/>
    </source>
</evidence>
<evidence type="ECO:0000259" key="3">
    <source>
        <dbReference type="PROSITE" id="PS50015"/>
    </source>
</evidence>
<keyword evidence="2" id="KW-0732">Signal</keyword>
<dbReference type="WBParaSite" id="PSAMB.scaffold4675size13900.g24876.t1">
    <property type="protein sequence ID" value="PSAMB.scaffold4675size13900.g24876.t1"/>
    <property type="gene ID" value="PSAMB.scaffold4675size13900.g24876"/>
</dbReference>
<evidence type="ECO:0000313" key="5">
    <source>
        <dbReference type="WBParaSite" id="PSAMB.scaffold4675size13900.g24876.t1"/>
    </source>
</evidence>
<keyword evidence="4" id="KW-1185">Reference proteome</keyword>
<dbReference type="SUPFAM" id="SSF47862">
    <property type="entry name" value="Saposin"/>
    <property type="match status" value="1"/>
</dbReference>
<feature type="signal peptide" evidence="2">
    <location>
        <begin position="1"/>
        <end position="19"/>
    </location>
</feature>
<dbReference type="InterPro" id="IPR008138">
    <property type="entry name" value="SapB_2"/>
</dbReference>
<dbReference type="PROSITE" id="PS50015">
    <property type="entry name" value="SAP_B"/>
    <property type="match status" value="1"/>
</dbReference>
<organism evidence="4 5">
    <name type="scientific">Plectus sambesii</name>
    <dbReference type="NCBI Taxonomy" id="2011161"/>
    <lineage>
        <taxon>Eukaryota</taxon>
        <taxon>Metazoa</taxon>
        <taxon>Ecdysozoa</taxon>
        <taxon>Nematoda</taxon>
        <taxon>Chromadorea</taxon>
        <taxon>Plectida</taxon>
        <taxon>Plectina</taxon>
        <taxon>Plectoidea</taxon>
        <taxon>Plectidae</taxon>
        <taxon>Plectus</taxon>
    </lineage>
</organism>
<dbReference type="Proteomes" id="UP000887566">
    <property type="component" value="Unplaced"/>
</dbReference>
<reference evidence="5" key="1">
    <citation type="submission" date="2022-11" db="UniProtKB">
        <authorList>
            <consortium name="WormBaseParasite"/>
        </authorList>
    </citation>
    <scope>IDENTIFICATION</scope>
</reference>
<feature type="chain" id="PRO_5037848354" evidence="2">
    <location>
        <begin position="20"/>
        <end position="139"/>
    </location>
</feature>
<dbReference type="InterPro" id="IPR008139">
    <property type="entry name" value="SaposinB_dom"/>
</dbReference>
<protein>
    <submittedName>
        <fullName evidence="5">Saposin B-type domain-containing protein</fullName>
    </submittedName>
</protein>
<dbReference type="Gene3D" id="1.10.225.10">
    <property type="entry name" value="Saposin-like"/>
    <property type="match status" value="1"/>
</dbReference>
<evidence type="ECO:0000256" key="2">
    <source>
        <dbReference type="SAM" id="SignalP"/>
    </source>
</evidence>
<sequence length="139" mass="15882">MRLLLCVALLVIAAAFVTAQEFPDEQYVYNVEELNAFELEEESDAFELEEESDAFDLDETNPRGSSKCSVCETLMRIAKSRVSQHPKELARGLKILCSTALFRQRSLCNWIVDSQMPNIMRLIRTPKSPHDICRALRLC</sequence>
<dbReference type="SMART" id="SM00741">
    <property type="entry name" value="SapB"/>
    <property type="match status" value="1"/>
</dbReference>